<keyword evidence="4" id="KW-0804">Transcription</keyword>
<evidence type="ECO:0000313" key="7">
    <source>
        <dbReference type="Proteomes" id="UP000469385"/>
    </source>
</evidence>
<evidence type="ECO:0000313" key="6">
    <source>
        <dbReference type="EMBL" id="MVQ28642.1"/>
    </source>
</evidence>
<accession>A0A6N8IPI6</accession>
<keyword evidence="2" id="KW-0805">Transcription regulation</keyword>
<sequence length="307" mass="34144">MRLRDLDLNLLVALDALLREKHVSRAAAGLDMSQSSMSLALSKLRALFDDPLLVKGGAGLVLTARAEDLAPRVEEALRQIDSLMHMRPAFDPAQARDTITLIVTDYIDFVVVPELVKEMAVQAPHVILRIVGPNPRRIGEIFSSGEVDVAISYFPDPPGSLRVRPLFHERMVGVARRGHPLLAAPMDLDAFCAAGHVTVEPGAATMYNAVLDSQLQRAGRTRRVMLSKPTFLGVPFIVEQTDLLATLPERVLQRFLGMLALETFEPPVALAPFDIVLMWHDRSHTNPLHRWFRELVIDLCRRRFGGT</sequence>
<dbReference type="EMBL" id="WSEL01000003">
    <property type="protein sequence ID" value="MVQ28642.1"/>
    <property type="molecule type" value="Genomic_DNA"/>
</dbReference>
<reference evidence="6 7" key="1">
    <citation type="submission" date="2019-12" db="EMBL/GenBank/DDBJ databases">
        <authorList>
            <person name="Huq M.A."/>
        </authorList>
    </citation>
    <scope>NUCLEOTIDE SEQUENCE [LARGE SCALE GENOMIC DNA]</scope>
    <source>
        <strain evidence="6 7">MAH-25</strain>
    </source>
</reference>
<dbReference type="CDD" id="cd08417">
    <property type="entry name" value="PBP2_Nitroaromatics_like"/>
    <property type="match status" value="1"/>
</dbReference>
<keyword evidence="7" id="KW-1185">Reference proteome</keyword>
<evidence type="ECO:0000256" key="1">
    <source>
        <dbReference type="ARBA" id="ARBA00009437"/>
    </source>
</evidence>
<dbReference type="RefSeq" id="WP_157396720.1">
    <property type="nucleotide sequence ID" value="NZ_WSEL01000003.1"/>
</dbReference>
<organism evidence="6 7">
    <name type="scientific">Ramlibacter pinisoli</name>
    <dbReference type="NCBI Taxonomy" id="2682844"/>
    <lineage>
        <taxon>Bacteria</taxon>
        <taxon>Pseudomonadati</taxon>
        <taxon>Pseudomonadota</taxon>
        <taxon>Betaproteobacteria</taxon>
        <taxon>Burkholderiales</taxon>
        <taxon>Comamonadaceae</taxon>
        <taxon>Ramlibacter</taxon>
    </lineage>
</organism>
<dbReference type="InterPro" id="IPR050389">
    <property type="entry name" value="LysR-type_TF"/>
</dbReference>
<comment type="similarity">
    <text evidence="1">Belongs to the LysR transcriptional regulatory family.</text>
</comment>
<comment type="caution">
    <text evidence="6">The sequence shown here is derived from an EMBL/GenBank/DDBJ whole genome shotgun (WGS) entry which is preliminary data.</text>
</comment>
<gene>
    <name evidence="6" type="ORF">GON04_04250</name>
</gene>
<dbReference type="SUPFAM" id="SSF46785">
    <property type="entry name" value="Winged helix' DNA-binding domain"/>
    <property type="match status" value="1"/>
</dbReference>
<feature type="domain" description="HTH lysR-type" evidence="5">
    <location>
        <begin position="6"/>
        <end position="63"/>
    </location>
</feature>
<dbReference type="Pfam" id="PF00126">
    <property type="entry name" value="HTH_1"/>
    <property type="match status" value="1"/>
</dbReference>
<evidence type="ECO:0000256" key="3">
    <source>
        <dbReference type="ARBA" id="ARBA00023125"/>
    </source>
</evidence>
<dbReference type="PANTHER" id="PTHR30118:SF15">
    <property type="entry name" value="TRANSCRIPTIONAL REGULATORY PROTEIN"/>
    <property type="match status" value="1"/>
</dbReference>
<proteinExistence type="inferred from homology"/>
<dbReference type="PROSITE" id="PS50931">
    <property type="entry name" value="HTH_LYSR"/>
    <property type="match status" value="1"/>
</dbReference>
<dbReference type="Proteomes" id="UP000469385">
    <property type="component" value="Unassembled WGS sequence"/>
</dbReference>
<dbReference type="Gene3D" id="3.40.190.10">
    <property type="entry name" value="Periplasmic binding protein-like II"/>
    <property type="match status" value="2"/>
</dbReference>
<dbReference type="InterPro" id="IPR037402">
    <property type="entry name" value="YidZ_PBP2"/>
</dbReference>
<evidence type="ECO:0000256" key="2">
    <source>
        <dbReference type="ARBA" id="ARBA00023015"/>
    </source>
</evidence>
<dbReference type="GO" id="GO:0003700">
    <property type="term" value="F:DNA-binding transcription factor activity"/>
    <property type="evidence" value="ECO:0007669"/>
    <property type="project" value="InterPro"/>
</dbReference>
<dbReference type="InterPro" id="IPR036388">
    <property type="entry name" value="WH-like_DNA-bd_sf"/>
</dbReference>
<dbReference type="InterPro" id="IPR000847">
    <property type="entry name" value="LysR_HTH_N"/>
</dbReference>
<dbReference type="AlphaFoldDB" id="A0A6N8IPI6"/>
<dbReference type="Gene3D" id="1.10.10.10">
    <property type="entry name" value="Winged helix-like DNA-binding domain superfamily/Winged helix DNA-binding domain"/>
    <property type="match status" value="1"/>
</dbReference>
<dbReference type="SUPFAM" id="SSF53850">
    <property type="entry name" value="Periplasmic binding protein-like II"/>
    <property type="match status" value="1"/>
</dbReference>
<dbReference type="GO" id="GO:0003677">
    <property type="term" value="F:DNA binding"/>
    <property type="evidence" value="ECO:0007669"/>
    <property type="project" value="UniProtKB-KW"/>
</dbReference>
<protein>
    <submittedName>
        <fullName evidence="6">LysR family transcriptional regulator</fullName>
    </submittedName>
</protein>
<dbReference type="InterPro" id="IPR036390">
    <property type="entry name" value="WH_DNA-bd_sf"/>
</dbReference>
<evidence type="ECO:0000259" key="5">
    <source>
        <dbReference type="PROSITE" id="PS50931"/>
    </source>
</evidence>
<dbReference type="Pfam" id="PF03466">
    <property type="entry name" value="LysR_substrate"/>
    <property type="match status" value="1"/>
</dbReference>
<keyword evidence="3" id="KW-0238">DNA-binding</keyword>
<evidence type="ECO:0000256" key="4">
    <source>
        <dbReference type="ARBA" id="ARBA00023163"/>
    </source>
</evidence>
<name>A0A6N8IPI6_9BURK</name>
<dbReference type="PANTHER" id="PTHR30118">
    <property type="entry name" value="HTH-TYPE TRANSCRIPTIONAL REGULATOR LEUO-RELATED"/>
    <property type="match status" value="1"/>
</dbReference>
<dbReference type="InterPro" id="IPR005119">
    <property type="entry name" value="LysR_subst-bd"/>
</dbReference>